<evidence type="ECO:0000256" key="15">
    <source>
        <dbReference type="ARBA" id="ARBA00038000"/>
    </source>
</evidence>
<evidence type="ECO:0000313" key="20">
    <source>
        <dbReference type="EMBL" id="NHB93484.1"/>
    </source>
</evidence>
<keyword evidence="9 18" id="KW-0862">Zinc</keyword>
<keyword evidence="4 18" id="KW-0677">Repeat</keyword>
<evidence type="ECO:0000256" key="16">
    <source>
        <dbReference type="ARBA" id="ARBA00039316"/>
    </source>
</evidence>
<feature type="domain" description="ABC transporter" evidence="19">
    <location>
        <begin position="607"/>
        <end position="937"/>
    </location>
</feature>
<dbReference type="Proteomes" id="UP000591844">
    <property type="component" value="Unassembled WGS sequence"/>
</dbReference>
<feature type="zinc finger region" description="C4-type" evidence="18">
    <location>
        <begin position="740"/>
        <end position="766"/>
    </location>
</feature>
<evidence type="ECO:0000256" key="10">
    <source>
        <dbReference type="ARBA" id="ARBA00022840"/>
    </source>
</evidence>
<dbReference type="CDD" id="cd03271">
    <property type="entry name" value="ABC_UvrA_II"/>
    <property type="match status" value="1"/>
</dbReference>
<dbReference type="GO" id="GO:0016887">
    <property type="term" value="F:ATP hydrolysis activity"/>
    <property type="evidence" value="ECO:0007669"/>
    <property type="project" value="InterPro"/>
</dbReference>
<dbReference type="GO" id="GO:0005737">
    <property type="term" value="C:cytoplasm"/>
    <property type="evidence" value="ECO:0007669"/>
    <property type="project" value="UniProtKB-SubCell"/>
</dbReference>
<dbReference type="GO" id="GO:0005524">
    <property type="term" value="F:ATP binding"/>
    <property type="evidence" value="ECO:0007669"/>
    <property type="project" value="UniProtKB-UniRule"/>
</dbReference>
<dbReference type="GO" id="GO:0009381">
    <property type="term" value="F:excinuclease ABC activity"/>
    <property type="evidence" value="ECO:0007669"/>
    <property type="project" value="UniProtKB-UniRule"/>
</dbReference>
<comment type="caution">
    <text evidence="20">The sequence shown here is derived from an EMBL/GenBank/DDBJ whole genome shotgun (WGS) entry which is preliminary data.</text>
</comment>
<comment type="subcellular location">
    <subcellularLocation>
        <location evidence="1 18">Cytoplasm</location>
    </subcellularLocation>
</comment>
<dbReference type="NCBIfam" id="TIGR00630">
    <property type="entry name" value="uvra"/>
    <property type="match status" value="1"/>
</dbReference>
<evidence type="ECO:0000256" key="13">
    <source>
        <dbReference type="ARBA" id="ARBA00023204"/>
    </source>
</evidence>
<evidence type="ECO:0000256" key="6">
    <source>
        <dbReference type="ARBA" id="ARBA00022763"/>
    </source>
</evidence>
<dbReference type="PROSITE" id="PS50893">
    <property type="entry name" value="ABC_TRANSPORTER_2"/>
    <property type="match status" value="1"/>
</dbReference>
<dbReference type="Gene3D" id="1.20.1580.10">
    <property type="entry name" value="ABC transporter ATPase like domain"/>
    <property type="match status" value="3"/>
</dbReference>
<dbReference type="Pfam" id="PF00005">
    <property type="entry name" value="ABC_tran"/>
    <property type="match status" value="1"/>
</dbReference>
<keyword evidence="7 18" id="KW-0228">DNA excision</keyword>
<comment type="function">
    <text evidence="18">The UvrABC repair system catalyzes the recognition and processing of DNA lesions. UvrA is an ATPase and a DNA-binding protein. A damage recognition complex composed of 2 UvrA and 2 UvrB subunits scans DNA for abnormalities. When the presence of a lesion has been verified by UvrB, the UvrA molecules dissociate.</text>
</comment>
<evidence type="ECO:0000256" key="8">
    <source>
        <dbReference type="ARBA" id="ARBA00022771"/>
    </source>
</evidence>
<dbReference type="AlphaFoldDB" id="A0A7X5TIQ5"/>
<dbReference type="InterPro" id="IPR003439">
    <property type="entry name" value="ABC_transporter-like_ATP-bd"/>
</dbReference>
<dbReference type="FunFam" id="3.30.190.20:FF:000003">
    <property type="entry name" value="UvrABC system protein A"/>
    <property type="match status" value="1"/>
</dbReference>
<dbReference type="GO" id="GO:0003677">
    <property type="term" value="F:DNA binding"/>
    <property type="evidence" value="ECO:0007669"/>
    <property type="project" value="UniProtKB-UniRule"/>
</dbReference>
<keyword evidence="3 18" id="KW-0479">Metal-binding</keyword>
<dbReference type="GO" id="GO:0009432">
    <property type="term" value="P:SOS response"/>
    <property type="evidence" value="ECO:0007669"/>
    <property type="project" value="UniProtKB-UniRule"/>
</dbReference>
<protein>
    <recommendedName>
        <fullName evidence="16 18">UvrABC system protein A</fullName>
        <shortName evidence="18">UvrA protein</shortName>
    </recommendedName>
    <alternativeName>
        <fullName evidence="17 18">Excinuclease ABC subunit A</fullName>
    </alternativeName>
</protein>
<dbReference type="Pfam" id="PF17755">
    <property type="entry name" value="UvrA_DNA-bind"/>
    <property type="match status" value="1"/>
</dbReference>
<proteinExistence type="inferred from homology"/>
<comment type="subunit">
    <text evidence="18">Forms a heterotetramer with UvrB during the search for lesions.</text>
</comment>
<evidence type="ECO:0000313" key="21">
    <source>
        <dbReference type="Proteomes" id="UP000591844"/>
    </source>
</evidence>
<evidence type="ECO:0000256" key="3">
    <source>
        <dbReference type="ARBA" id="ARBA00022723"/>
    </source>
</evidence>
<dbReference type="PANTHER" id="PTHR43152:SF3">
    <property type="entry name" value="UVRABC SYSTEM PROTEIN A"/>
    <property type="match status" value="1"/>
</dbReference>
<keyword evidence="8 18" id="KW-0863">Zinc-finger</keyword>
<gene>
    <name evidence="18" type="primary">uvrA</name>
    <name evidence="20" type="ORF">C5469_15580</name>
</gene>
<dbReference type="PANTHER" id="PTHR43152">
    <property type="entry name" value="UVRABC SYSTEM PROTEIN A"/>
    <property type="match status" value="1"/>
</dbReference>
<evidence type="ECO:0000256" key="14">
    <source>
        <dbReference type="ARBA" id="ARBA00023236"/>
    </source>
</evidence>
<dbReference type="InterPro" id="IPR004602">
    <property type="entry name" value="UvrA"/>
</dbReference>
<evidence type="ECO:0000259" key="19">
    <source>
        <dbReference type="PROSITE" id="PS50893"/>
    </source>
</evidence>
<dbReference type="HAMAP" id="MF_00205">
    <property type="entry name" value="UvrA"/>
    <property type="match status" value="1"/>
</dbReference>
<evidence type="ECO:0000256" key="18">
    <source>
        <dbReference type="HAMAP-Rule" id="MF_00205"/>
    </source>
</evidence>
<evidence type="ECO:0000256" key="7">
    <source>
        <dbReference type="ARBA" id="ARBA00022769"/>
    </source>
</evidence>
<name>A0A7X5TIQ5_9GAMM</name>
<reference evidence="20 21" key="1">
    <citation type="submission" date="2018-02" db="EMBL/GenBank/DDBJ databases">
        <authorList>
            <person name="Machado R.A."/>
        </authorList>
    </citation>
    <scope>NUCLEOTIDE SEQUENCE [LARGE SCALE GENOMIC DNA]</scope>
    <source>
        <strain evidence="20 21">DSM 19724</strain>
    </source>
</reference>
<keyword evidence="10 18" id="KW-0067">ATP-binding</keyword>
<dbReference type="PROSITE" id="PS00211">
    <property type="entry name" value="ABC_TRANSPORTER_1"/>
    <property type="match status" value="2"/>
</dbReference>
<evidence type="ECO:0000256" key="2">
    <source>
        <dbReference type="ARBA" id="ARBA00022490"/>
    </source>
</evidence>
<dbReference type="RefSeq" id="WP_166308489.1">
    <property type="nucleotide sequence ID" value="NZ_CAWPIB010000016.1"/>
</dbReference>
<dbReference type="Pfam" id="PF17760">
    <property type="entry name" value="UvrA_inter"/>
    <property type="match status" value="1"/>
</dbReference>
<dbReference type="InterPro" id="IPR027417">
    <property type="entry name" value="P-loop_NTPase"/>
</dbReference>
<dbReference type="Gene3D" id="3.40.50.300">
    <property type="entry name" value="P-loop containing nucleotide triphosphate hydrolases"/>
    <property type="match status" value="3"/>
</dbReference>
<keyword evidence="12 18" id="KW-0238">DNA-binding</keyword>
<sequence>MDNIEVRGARTHNLKNINLIIPRDKLIVITGLSGSGKSSLAFDTLYAEGQRRYVESLSAYARQFLSLMEKPDVDHIEGLSPAISIEQKSTSHNPRSTVGTITEIHDYLRLLFARVGEPRCPDHDIPLTAQTVSQMVDNVLALPEGNRLMLLAPIVKERKGEHTKLLDNLAAQGYIRARIDGEVCDLSDPPKLELQKKHSIEVVIDRFKVRADLAQRLAESFETALELSGGTAIVADMDNAQAEELIFSANFACPTCGYSMSELEPRLFSFNNPAGACPTCDGLGIQQFFDPDRVIQNGDISLAGGAIRGWDRRNFYYFQMLCSLAEHYKFDIEAPFNSLSSSIQKVVLYGSGKQSIEFKYINDRGDTTVRNHPFEGVLHNMERRYKETESIAVREELAKYISNRSCISCHGTRLRKEARYVFIENTTLPEISDFSIGHAMDFFQNIKLSGQRAQIAEKVLKEIHDRLKFLVNVGLNYLTLSRSAETLSGGEAQRIRLASQIGAGLVGVMYVLDEPSIGLHQRDNERLLETLIHLRNLGNTVIVVEHDEDAIRAADHIIDIGPGAGVHGGEIVAEGTVKDIMVSKDSLTGKFLSGEREIAIPEKRIPADPKKMLKLIGAKGNNLKNVMFNLPVGLFTCITGVSGSGKSTLINDTLFPIAQRQLNSATNINPAPYVDIQGLEYFDKVIDIDQSPIGRTPRSNPATYTGVFTPVRELFSGVPESRARGYTPGRFSFNVKGGRCEACQGDGVIKVEMHFLPDIYVPCDQCKGKRYNRETLEIKYKGKNINEVLNMTIEEAREFFDAVPALARKLQTLMDVGLSYIRLGQSATTLSGGEAQRVKLARELSKRGTGQTLYILDEPTTGLHFADIQQLLVVLHQLRDQGNTIVVIEHNLDVIKTADWIIDLGPEGGSGGGEILVSGPPEEVAECEKSHTARFLKPILQKKA</sequence>
<feature type="binding site" evidence="18">
    <location>
        <begin position="640"/>
        <end position="647"/>
    </location>
    <ligand>
        <name>ATP</name>
        <dbReference type="ChEBI" id="CHEBI:30616"/>
    </ligand>
</feature>
<evidence type="ECO:0000256" key="5">
    <source>
        <dbReference type="ARBA" id="ARBA00022741"/>
    </source>
</evidence>
<dbReference type="Gene3D" id="3.30.190.20">
    <property type="match status" value="1"/>
</dbReference>
<feature type="zinc finger region" description="C4-type" evidence="18">
    <location>
        <begin position="253"/>
        <end position="280"/>
    </location>
</feature>
<dbReference type="FunFam" id="1.20.1580.10:FF:000002">
    <property type="entry name" value="UvrABC system protein A"/>
    <property type="match status" value="1"/>
</dbReference>
<keyword evidence="5 18" id="KW-0547">Nucleotide-binding</keyword>
<dbReference type="EMBL" id="PUJW01000016">
    <property type="protein sequence ID" value="NHB93484.1"/>
    <property type="molecule type" value="Genomic_DNA"/>
</dbReference>
<dbReference type="FunFam" id="1.10.8.280:FF:000001">
    <property type="entry name" value="UvrABC system protein A"/>
    <property type="match status" value="1"/>
</dbReference>
<keyword evidence="2 18" id="KW-0963">Cytoplasm</keyword>
<dbReference type="GO" id="GO:0008270">
    <property type="term" value="F:zinc ion binding"/>
    <property type="evidence" value="ECO:0007669"/>
    <property type="project" value="UniProtKB-UniRule"/>
</dbReference>
<dbReference type="SUPFAM" id="SSF52540">
    <property type="entry name" value="P-loop containing nucleoside triphosphate hydrolases"/>
    <property type="match status" value="2"/>
</dbReference>
<dbReference type="Gene3D" id="1.10.8.280">
    <property type="entry name" value="ABC transporter ATPase domain-like"/>
    <property type="match status" value="1"/>
</dbReference>
<evidence type="ECO:0000256" key="12">
    <source>
        <dbReference type="ARBA" id="ARBA00023125"/>
    </source>
</evidence>
<evidence type="ECO:0000256" key="1">
    <source>
        <dbReference type="ARBA" id="ARBA00004496"/>
    </source>
</evidence>
<comment type="similarity">
    <text evidence="15 18">Belongs to the ABC transporter superfamily. UvrA family.</text>
</comment>
<evidence type="ECO:0000256" key="11">
    <source>
        <dbReference type="ARBA" id="ARBA00022881"/>
    </source>
</evidence>
<organism evidence="20 21">
    <name type="scientific">Photorhabdus cinerea</name>
    <dbReference type="NCBI Taxonomy" id="471575"/>
    <lineage>
        <taxon>Bacteria</taxon>
        <taxon>Pseudomonadati</taxon>
        <taxon>Pseudomonadota</taxon>
        <taxon>Gammaproteobacteria</taxon>
        <taxon>Enterobacterales</taxon>
        <taxon>Morganellaceae</taxon>
        <taxon>Photorhabdus</taxon>
    </lineage>
</organism>
<feature type="binding site" evidence="18">
    <location>
        <begin position="31"/>
        <end position="38"/>
    </location>
    <ligand>
        <name>ATP</name>
        <dbReference type="ChEBI" id="CHEBI:30616"/>
    </ligand>
</feature>
<accession>A0A7X5TIQ5</accession>
<dbReference type="NCBIfam" id="NF001503">
    <property type="entry name" value="PRK00349.1"/>
    <property type="match status" value="1"/>
</dbReference>
<dbReference type="InterPro" id="IPR017871">
    <property type="entry name" value="ABC_transporter-like_CS"/>
</dbReference>
<dbReference type="InterPro" id="IPR041102">
    <property type="entry name" value="UvrA_inter"/>
</dbReference>
<keyword evidence="13 18" id="KW-0234">DNA repair</keyword>
<dbReference type="FunFam" id="1.20.1580.10:FF:000003">
    <property type="entry name" value="UvrABC system protein A"/>
    <property type="match status" value="1"/>
</dbReference>
<keyword evidence="6 18" id="KW-0227">DNA damage</keyword>
<dbReference type="GO" id="GO:0006289">
    <property type="term" value="P:nucleotide-excision repair"/>
    <property type="evidence" value="ECO:0007669"/>
    <property type="project" value="UniProtKB-UniRule"/>
</dbReference>
<keyword evidence="21" id="KW-1185">Reference proteome</keyword>
<dbReference type="GO" id="GO:0009380">
    <property type="term" value="C:excinuclease repair complex"/>
    <property type="evidence" value="ECO:0007669"/>
    <property type="project" value="InterPro"/>
</dbReference>
<evidence type="ECO:0000256" key="9">
    <source>
        <dbReference type="ARBA" id="ARBA00022833"/>
    </source>
</evidence>
<dbReference type="CDD" id="cd03270">
    <property type="entry name" value="ABC_UvrA_I"/>
    <property type="match status" value="1"/>
</dbReference>
<dbReference type="InterPro" id="IPR041552">
    <property type="entry name" value="UvrA_DNA-bd"/>
</dbReference>
<evidence type="ECO:0000256" key="17">
    <source>
        <dbReference type="ARBA" id="ARBA00042156"/>
    </source>
</evidence>
<evidence type="ECO:0000256" key="4">
    <source>
        <dbReference type="ARBA" id="ARBA00022737"/>
    </source>
</evidence>
<keyword evidence="11 18" id="KW-0267">Excision nuclease</keyword>
<keyword evidence="14 18" id="KW-0742">SOS response</keyword>